<dbReference type="PANTHER" id="PTHR34580">
    <property type="match status" value="1"/>
</dbReference>
<dbReference type="Pfam" id="PF08279">
    <property type="entry name" value="HTH_11"/>
    <property type="match status" value="1"/>
</dbReference>
<dbReference type="InterPro" id="IPR057727">
    <property type="entry name" value="WCX_dom"/>
</dbReference>
<dbReference type="InterPro" id="IPR001034">
    <property type="entry name" value="DeoR_HTH"/>
</dbReference>
<proteinExistence type="predicted"/>
<evidence type="ECO:0000256" key="2">
    <source>
        <dbReference type="ARBA" id="ARBA00023163"/>
    </source>
</evidence>
<dbReference type="InterPro" id="IPR036390">
    <property type="entry name" value="WH_DNA-bd_sf"/>
</dbReference>
<evidence type="ECO:0000313" key="5">
    <source>
        <dbReference type="Proteomes" id="UP000636010"/>
    </source>
</evidence>
<gene>
    <name evidence="4" type="ORF">GCM10011506_18300</name>
</gene>
<dbReference type="RefSeq" id="WP_229712548.1">
    <property type="nucleotide sequence ID" value="NZ_BAABHU010000005.1"/>
</dbReference>
<sequence length="344" mass="40142">MTKFGRSLKQLQGFFLNILDSAMSIDTFKRFDRIIAIFIHLQSKRVVKAQELADRFEVSLRTVYRDIRTLESCGVPICSEAGVGYTLMDGYRLPPVMFTKEEAGSFVAAEKLMEKFTDKSLGAYFASAMFKVKSVLRGSEKDWISMLESQVMINPAQPLFNEKIPNALELLFESIVDKKQVVLRYQSIQAEKSSERLIEPVGIFHENNFWYVWAYCHLRKDYRQFRTDRIHAITKTKEAFTLAHGTIDEHRKQEQEQSCERVLVRILVEKRTARHLKNDKKYYGFISEKVVGDNVEMTFLTIDAEHSFPRWFLMFGQYATILEPESLKEQVRKLLKETELKLNS</sequence>
<dbReference type="InterPro" id="IPR013196">
    <property type="entry name" value="HTH_11"/>
</dbReference>
<dbReference type="InterPro" id="IPR051534">
    <property type="entry name" value="CBASS_pafABC_assoc_protein"/>
</dbReference>
<dbReference type="PANTHER" id="PTHR34580:SF3">
    <property type="entry name" value="PROTEIN PAFB"/>
    <property type="match status" value="1"/>
</dbReference>
<keyword evidence="1" id="KW-0805">Transcription regulation</keyword>
<name>A0ABQ1M898_9BACT</name>
<organism evidence="4 5">
    <name type="scientific">Marivirga lumbricoides</name>
    <dbReference type="NCBI Taxonomy" id="1046115"/>
    <lineage>
        <taxon>Bacteria</taxon>
        <taxon>Pseudomonadati</taxon>
        <taxon>Bacteroidota</taxon>
        <taxon>Cytophagia</taxon>
        <taxon>Cytophagales</taxon>
        <taxon>Marivirgaceae</taxon>
        <taxon>Marivirga</taxon>
    </lineage>
</organism>
<dbReference type="PROSITE" id="PS52050">
    <property type="entry name" value="WYL"/>
    <property type="match status" value="1"/>
</dbReference>
<dbReference type="Pfam" id="PF25583">
    <property type="entry name" value="WCX"/>
    <property type="match status" value="1"/>
</dbReference>
<dbReference type="InterPro" id="IPR028349">
    <property type="entry name" value="PafC-like"/>
</dbReference>
<dbReference type="EMBL" id="BMEC01000005">
    <property type="protein sequence ID" value="GGC33199.1"/>
    <property type="molecule type" value="Genomic_DNA"/>
</dbReference>
<dbReference type="SUPFAM" id="SSF46785">
    <property type="entry name" value="Winged helix' DNA-binding domain"/>
    <property type="match status" value="1"/>
</dbReference>
<dbReference type="InterPro" id="IPR026881">
    <property type="entry name" value="WYL_dom"/>
</dbReference>
<dbReference type="InterPro" id="IPR036388">
    <property type="entry name" value="WH-like_DNA-bd_sf"/>
</dbReference>
<dbReference type="Pfam" id="PF13280">
    <property type="entry name" value="WYL"/>
    <property type="match status" value="1"/>
</dbReference>
<protein>
    <submittedName>
        <fullName evidence="4">Transcriptional regulator</fullName>
    </submittedName>
</protein>
<evidence type="ECO:0000259" key="3">
    <source>
        <dbReference type="PROSITE" id="PS51000"/>
    </source>
</evidence>
<dbReference type="PIRSF" id="PIRSF016838">
    <property type="entry name" value="PafC"/>
    <property type="match status" value="1"/>
</dbReference>
<reference evidence="5" key="1">
    <citation type="journal article" date="2019" name="Int. J. Syst. Evol. Microbiol.">
        <title>The Global Catalogue of Microorganisms (GCM) 10K type strain sequencing project: providing services to taxonomists for standard genome sequencing and annotation.</title>
        <authorList>
            <consortium name="The Broad Institute Genomics Platform"/>
            <consortium name="The Broad Institute Genome Sequencing Center for Infectious Disease"/>
            <person name="Wu L."/>
            <person name="Ma J."/>
        </authorList>
    </citation>
    <scope>NUCLEOTIDE SEQUENCE [LARGE SCALE GENOMIC DNA]</scope>
    <source>
        <strain evidence="5">CGMCC 1.10832</strain>
    </source>
</reference>
<keyword evidence="2" id="KW-0804">Transcription</keyword>
<evidence type="ECO:0000256" key="1">
    <source>
        <dbReference type="ARBA" id="ARBA00023015"/>
    </source>
</evidence>
<accession>A0ABQ1M898</accession>
<dbReference type="Proteomes" id="UP000636010">
    <property type="component" value="Unassembled WGS sequence"/>
</dbReference>
<comment type="caution">
    <text evidence="4">The sequence shown here is derived from an EMBL/GenBank/DDBJ whole genome shotgun (WGS) entry which is preliminary data.</text>
</comment>
<dbReference type="Gene3D" id="1.10.10.10">
    <property type="entry name" value="Winged helix-like DNA-binding domain superfamily/Winged helix DNA-binding domain"/>
    <property type="match status" value="1"/>
</dbReference>
<evidence type="ECO:0000313" key="4">
    <source>
        <dbReference type="EMBL" id="GGC33199.1"/>
    </source>
</evidence>
<dbReference type="PROSITE" id="PS51000">
    <property type="entry name" value="HTH_DEOR_2"/>
    <property type="match status" value="1"/>
</dbReference>
<feature type="domain" description="HTH deoR-type" evidence="3">
    <location>
        <begin position="30"/>
        <end position="85"/>
    </location>
</feature>
<keyword evidence="5" id="KW-1185">Reference proteome</keyword>